<evidence type="ECO:0000313" key="3">
    <source>
        <dbReference type="EMBL" id="TPE45679.1"/>
    </source>
</evidence>
<keyword evidence="4" id="KW-1185">Reference proteome</keyword>
<dbReference type="PROSITE" id="PS51257">
    <property type="entry name" value="PROKAR_LIPOPROTEIN"/>
    <property type="match status" value="1"/>
</dbReference>
<dbReference type="OrthoDB" id="8558741at2"/>
<keyword evidence="1" id="KW-0732">Signal</keyword>
<dbReference type="RefSeq" id="WP_140591647.1">
    <property type="nucleotide sequence ID" value="NZ_VFRR01000066.1"/>
</dbReference>
<accession>A0A501W7W1</accession>
<proteinExistence type="predicted"/>
<evidence type="ECO:0000259" key="2">
    <source>
        <dbReference type="Pfam" id="PF25881"/>
    </source>
</evidence>
<dbReference type="PANTHER" id="PTHR30438">
    <property type="entry name" value="36 KDA ANTIGEN-RELATED"/>
    <property type="match status" value="1"/>
</dbReference>
<dbReference type="Proteomes" id="UP000315901">
    <property type="component" value="Unassembled WGS sequence"/>
</dbReference>
<dbReference type="AlphaFoldDB" id="A0A501W7W1"/>
<dbReference type="PANTHER" id="PTHR30438:SF2">
    <property type="entry name" value="MEMBRANE PROTEIN"/>
    <property type="match status" value="1"/>
</dbReference>
<comment type="caution">
    <text evidence="3">The sequence shown here is derived from an EMBL/GenBank/DDBJ whole genome shotgun (WGS) entry which is preliminary data.</text>
</comment>
<dbReference type="InterPro" id="IPR059052">
    <property type="entry name" value="HH_YbhG-like"/>
</dbReference>
<dbReference type="Pfam" id="PF25881">
    <property type="entry name" value="HH_YBHG"/>
    <property type="match status" value="1"/>
</dbReference>
<dbReference type="GO" id="GO:0005886">
    <property type="term" value="C:plasma membrane"/>
    <property type="evidence" value="ECO:0007669"/>
    <property type="project" value="TreeGrafter"/>
</dbReference>
<reference evidence="3 4" key="1">
    <citation type="submission" date="2019-06" db="EMBL/GenBank/DDBJ databases">
        <title>A novel bacterium of genus Marinomonas, isolated from coastal sand.</title>
        <authorList>
            <person name="Huang H."/>
            <person name="Mo K."/>
            <person name="Hu Y."/>
        </authorList>
    </citation>
    <scope>NUCLEOTIDE SEQUENCE [LARGE SCALE GENOMIC DNA]</scope>
    <source>
        <strain evidence="3 4">HB171799</strain>
    </source>
</reference>
<organism evidence="3 4">
    <name type="scientific">Maribrevibacterium harenarium</name>
    <dbReference type="NCBI Taxonomy" id="2589817"/>
    <lineage>
        <taxon>Bacteria</taxon>
        <taxon>Pseudomonadati</taxon>
        <taxon>Pseudomonadota</taxon>
        <taxon>Gammaproteobacteria</taxon>
        <taxon>Oceanospirillales</taxon>
        <taxon>Oceanospirillaceae</taxon>
        <taxon>Maribrevibacterium</taxon>
    </lineage>
</organism>
<evidence type="ECO:0000313" key="4">
    <source>
        <dbReference type="Proteomes" id="UP000315901"/>
    </source>
</evidence>
<gene>
    <name evidence="3" type="ORF">FJM67_16420</name>
</gene>
<evidence type="ECO:0000256" key="1">
    <source>
        <dbReference type="SAM" id="SignalP"/>
    </source>
</evidence>
<sequence>MGSIRILAAVTFALLGLTGCTSEAPPQALGTIEKDAVSVRAPVTETIVAINVAQGDQVAAGDILLTLDKEQIDLQLEQGIASRDVAQAQLALLLAGTRPEQIAAAEARYQAAQANTRAADLDWQRIKELYSKKVTGKAELDASKARLDAAHANQNAAYQQWQEAINGPTKEQIAQAQANATLAEVSINQILSQKDRYSVKAPVDGQVETLPWHVGDDVTLNAALVQIIPANTSPYARLYIPATMLQQIKVGTPLILKVDGIPEPISGTVRFIRDTPAFTPYYAMNAEERDRLMYLTEVDINTDQHLPAGVGVQAQLP</sequence>
<dbReference type="Gene3D" id="1.10.287.470">
    <property type="entry name" value="Helix hairpin bin"/>
    <property type="match status" value="1"/>
</dbReference>
<feature type="chain" id="PRO_5021298112" evidence="1">
    <location>
        <begin position="24"/>
        <end position="317"/>
    </location>
</feature>
<dbReference type="Gene3D" id="2.40.50.100">
    <property type="match status" value="1"/>
</dbReference>
<name>A0A501W7W1_9GAMM</name>
<protein>
    <submittedName>
        <fullName evidence="3">HlyD family efflux transporter periplasmic adaptor subunit</fullName>
    </submittedName>
</protein>
<feature type="domain" description="YbhG-like alpha-helical hairpin" evidence="2">
    <location>
        <begin position="67"/>
        <end position="191"/>
    </location>
</feature>
<dbReference type="EMBL" id="VFRR01000066">
    <property type="protein sequence ID" value="TPE45679.1"/>
    <property type="molecule type" value="Genomic_DNA"/>
</dbReference>
<feature type="signal peptide" evidence="1">
    <location>
        <begin position="1"/>
        <end position="23"/>
    </location>
</feature>